<dbReference type="RefSeq" id="WP_226573644.1">
    <property type="nucleotide sequence ID" value="NZ_BLAY01000003.1"/>
</dbReference>
<comment type="caution">
    <text evidence="5">The sequence shown here is derived from an EMBL/GenBank/DDBJ whole genome shotgun (WGS) entry which is preliminary data.</text>
</comment>
<gene>
    <name evidence="5" type="ORF">MiSe_03760</name>
</gene>
<dbReference type="InterPro" id="IPR003018">
    <property type="entry name" value="GAF"/>
</dbReference>
<keyword evidence="6" id="KW-1185">Reference proteome</keyword>
<dbReference type="SMART" id="SM00065">
    <property type="entry name" value="GAF"/>
    <property type="match status" value="1"/>
</dbReference>
<dbReference type="PANTHER" id="PTHR43102">
    <property type="entry name" value="SLR1143 PROTEIN"/>
    <property type="match status" value="1"/>
</dbReference>
<evidence type="ECO:0000313" key="6">
    <source>
        <dbReference type="Proteomes" id="UP001050975"/>
    </source>
</evidence>
<keyword evidence="3 5" id="KW-0808">Transferase</keyword>
<dbReference type="SUPFAM" id="SSF55874">
    <property type="entry name" value="ATPase domain of HSP90 chaperone/DNA topoisomerase II/histidine kinase"/>
    <property type="match status" value="1"/>
</dbReference>
<dbReference type="InterPro" id="IPR005467">
    <property type="entry name" value="His_kinase_dom"/>
</dbReference>
<dbReference type="Pfam" id="PF00512">
    <property type="entry name" value="HisKA"/>
    <property type="match status" value="1"/>
</dbReference>
<feature type="domain" description="Histidine kinase" evidence="4">
    <location>
        <begin position="236"/>
        <end position="504"/>
    </location>
</feature>
<name>A0AAV3WEH3_9CYAN</name>
<comment type="catalytic activity">
    <reaction evidence="1">
        <text>ATP + protein L-histidine = ADP + protein N-phospho-L-histidine.</text>
        <dbReference type="EC" id="2.7.13.3"/>
    </reaction>
</comment>
<dbReference type="PANTHER" id="PTHR43102:SF2">
    <property type="entry name" value="GAF DOMAIN-CONTAINING PROTEIN"/>
    <property type="match status" value="1"/>
</dbReference>
<dbReference type="InterPro" id="IPR036890">
    <property type="entry name" value="HATPase_C_sf"/>
</dbReference>
<dbReference type="AlphaFoldDB" id="A0AAV3WEH3"/>
<evidence type="ECO:0000256" key="2">
    <source>
        <dbReference type="ARBA" id="ARBA00012438"/>
    </source>
</evidence>
<dbReference type="Gene3D" id="3.30.450.40">
    <property type="match status" value="1"/>
</dbReference>
<evidence type="ECO:0000256" key="1">
    <source>
        <dbReference type="ARBA" id="ARBA00000085"/>
    </source>
</evidence>
<sequence length="510" mass="56965">MEITQIAGMKVAVGMVGPENRLSYSLDNLTATAREQQRLKALAESRLLEAETIAVFEEATQTAAHFLEVTICILGLMDKDRQVFKSAVGLSRLGLMNQLASSRQLPREESFCTHVVESQKVLAINNTASAPLYSKSVLVQQYGIRAYLGVPLFTSSGQCLGTLEVMEQVPRSFTTKEIEFLELMARWTMSEFERNRLLENSTKSQVQVNLSAPIRLSSTSANQITTNQVQVKLLSALTQELRTPLTSVMGMASVLGREIYGPLTTKQKEYLEIIQTSGQYLLTLVNEILALGALDAENAQLNLTATDIEMLCQQAIASLEEMAHRREQQIRLSVEPGNRIWQLDREKVRQMLYHLVSSVLQKAEAESIIRIHVSRKSDGLNIAVWVSHPWLGEGFQQVEPYLYQSQLPGVSHYSEDESPEDTLEDWQEHPENSVSVSKRMTLEADGLSFVQKSDALDDRGFPQSRDNLGLLLSCHLAQMHNGQVSIQGSPESGYRYVLTLPDMMAIDESV</sequence>
<keyword evidence="3 5" id="KW-0418">Kinase</keyword>
<proteinExistence type="predicted"/>
<dbReference type="Proteomes" id="UP001050975">
    <property type="component" value="Unassembled WGS sequence"/>
</dbReference>
<organism evidence="5 6">
    <name type="scientific">Microseira wollei NIES-4236</name>
    <dbReference type="NCBI Taxonomy" id="2530354"/>
    <lineage>
        <taxon>Bacteria</taxon>
        <taxon>Bacillati</taxon>
        <taxon>Cyanobacteriota</taxon>
        <taxon>Cyanophyceae</taxon>
        <taxon>Oscillatoriophycideae</taxon>
        <taxon>Aerosakkonematales</taxon>
        <taxon>Aerosakkonemataceae</taxon>
        <taxon>Microseira</taxon>
    </lineage>
</organism>
<dbReference type="EMBL" id="BLAY01000003">
    <property type="protein sequence ID" value="GET35634.1"/>
    <property type="molecule type" value="Genomic_DNA"/>
</dbReference>
<dbReference type="EC" id="2.7.13.3" evidence="2"/>
<evidence type="ECO:0000256" key="3">
    <source>
        <dbReference type="ARBA" id="ARBA00022777"/>
    </source>
</evidence>
<accession>A0AAV3WEH3</accession>
<dbReference type="PROSITE" id="PS50109">
    <property type="entry name" value="HIS_KIN"/>
    <property type="match status" value="1"/>
</dbReference>
<protein>
    <recommendedName>
        <fullName evidence="2">histidine kinase</fullName>
        <ecNumber evidence="2">2.7.13.3</ecNumber>
    </recommendedName>
</protein>
<evidence type="ECO:0000259" key="4">
    <source>
        <dbReference type="PROSITE" id="PS50109"/>
    </source>
</evidence>
<dbReference type="CDD" id="cd00082">
    <property type="entry name" value="HisKA"/>
    <property type="match status" value="1"/>
</dbReference>
<dbReference type="Gene3D" id="1.10.287.130">
    <property type="match status" value="1"/>
</dbReference>
<dbReference type="InterPro" id="IPR003661">
    <property type="entry name" value="HisK_dim/P_dom"/>
</dbReference>
<dbReference type="SUPFAM" id="SSF47384">
    <property type="entry name" value="Homodimeric domain of signal transducing histidine kinase"/>
    <property type="match status" value="1"/>
</dbReference>
<dbReference type="SUPFAM" id="SSF55781">
    <property type="entry name" value="GAF domain-like"/>
    <property type="match status" value="1"/>
</dbReference>
<evidence type="ECO:0000313" key="5">
    <source>
        <dbReference type="EMBL" id="GET35634.1"/>
    </source>
</evidence>
<reference evidence="5" key="1">
    <citation type="submission" date="2019-10" db="EMBL/GenBank/DDBJ databases">
        <title>Draft genome sequece of Microseira wollei NIES-4236.</title>
        <authorList>
            <person name="Yamaguchi H."/>
            <person name="Suzuki S."/>
            <person name="Kawachi M."/>
        </authorList>
    </citation>
    <scope>NUCLEOTIDE SEQUENCE</scope>
    <source>
        <strain evidence="5">NIES-4236</strain>
    </source>
</reference>
<dbReference type="Gene3D" id="3.30.565.10">
    <property type="entry name" value="Histidine kinase-like ATPase, C-terminal domain"/>
    <property type="match status" value="1"/>
</dbReference>
<dbReference type="InterPro" id="IPR029016">
    <property type="entry name" value="GAF-like_dom_sf"/>
</dbReference>
<dbReference type="SMART" id="SM00388">
    <property type="entry name" value="HisKA"/>
    <property type="match status" value="1"/>
</dbReference>
<dbReference type="GO" id="GO:0000155">
    <property type="term" value="F:phosphorelay sensor kinase activity"/>
    <property type="evidence" value="ECO:0007669"/>
    <property type="project" value="InterPro"/>
</dbReference>
<dbReference type="InterPro" id="IPR036097">
    <property type="entry name" value="HisK_dim/P_sf"/>
</dbReference>
<dbReference type="Pfam" id="PF01590">
    <property type="entry name" value="GAF"/>
    <property type="match status" value="1"/>
</dbReference>